<evidence type="ECO:0000256" key="4">
    <source>
        <dbReference type="ARBA" id="ARBA00022801"/>
    </source>
</evidence>
<dbReference type="EC" id="3.2.1.89" evidence="3 6"/>
<evidence type="ECO:0000256" key="6">
    <source>
        <dbReference type="RuleBase" id="RU361192"/>
    </source>
</evidence>
<dbReference type="InterPro" id="IPR017853">
    <property type="entry name" value="GH"/>
</dbReference>
<proteinExistence type="inferred from homology"/>
<evidence type="ECO:0000256" key="2">
    <source>
        <dbReference type="ARBA" id="ARBA00010687"/>
    </source>
</evidence>
<dbReference type="EMBL" id="DVHI01000053">
    <property type="protein sequence ID" value="HIR62674.1"/>
    <property type="molecule type" value="Genomic_DNA"/>
</dbReference>
<sequence>MRKILHLILMAAAVTLAVSCNNNGNKEEEKPETTEPAPFAKGADIGWATEMADDGIKFYNAAGEERECTALMKELGFDAVRYRVWVDPEEGWCGKEDVVAKARTARDLGMRIMINFHYSDWWADPGKQNKPEAWKDYSLEQLCQAIMDHTRDVLTALKNEGITPEWVQVGNETSNGMLWDTGKADPNMANYAMMTAAGYKAVKEIFPDAKVIVHLDHGDRPDLYNWIFDGLKANGAEWDMIGMSLYPEYYAHEKEEDYQEGEYRNVTDAALANALALWQKYGTPVMIAEVGMTWNKVDESYAFLSELMTKARALGDGKACAGVFYWEPESNPAWSGYAKGAFDENFRPTRALDAFKN</sequence>
<evidence type="ECO:0000256" key="1">
    <source>
        <dbReference type="ARBA" id="ARBA00001695"/>
    </source>
</evidence>
<name>A0A9D1E1F1_9BACT</name>
<reference evidence="7" key="1">
    <citation type="submission" date="2020-10" db="EMBL/GenBank/DDBJ databases">
        <authorList>
            <person name="Gilroy R."/>
        </authorList>
    </citation>
    <scope>NUCLEOTIDE SEQUENCE</scope>
    <source>
        <strain evidence="7">ChiHjej13B12-12457</strain>
    </source>
</reference>
<dbReference type="Pfam" id="PF07745">
    <property type="entry name" value="Glyco_hydro_53"/>
    <property type="match status" value="1"/>
</dbReference>
<evidence type="ECO:0000313" key="8">
    <source>
        <dbReference type="Proteomes" id="UP000886744"/>
    </source>
</evidence>
<dbReference type="GO" id="GO:0015926">
    <property type="term" value="F:glucosidase activity"/>
    <property type="evidence" value="ECO:0007669"/>
    <property type="project" value="InterPro"/>
</dbReference>
<organism evidence="7 8">
    <name type="scientific">Candidatus Coprenecus avistercoris</name>
    <dbReference type="NCBI Taxonomy" id="2840730"/>
    <lineage>
        <taxon>Bacteria</taxon>
        <taxon>Pseudomonadati</taxon>
        <taxon>Bacteroidota</taxon>
        <taxon>Bacteroidia</taxon>
        <taxon>Bacteroidales</taxon>
        <taxon>Rikenellaceae</taxon>
        <taxon>Rikenellaceae incertae sedis</taxon>
        <taxon>Candidatus Coprenecus</taxon>
    </lineage>
</organism>
<accession>A0A9D1E1F1</accession>
<dbReference type="Proteomes" id="UP000886744">
    <property type="component" value="Unassembled WGS sequence"/>
</dbReference>
<dbReference type="PANTHER" id="PTHR34983:SF1">
    <property type="entry name" value="ARABINOGALACTAN ENDO-BETA-1,4-GALACTANASE A"/>
    <property type="match status" value="1"/>
</dbReference>
<dbReference type="PROSITE" id="PS51257">
    <property type="entry name" value="PROKAR_LIPOPROTEIN"/>
    <property type="match status" value="1"/>
</dbReference>
<evidence type="ECO:0000256" key="5">
    <source>
        <dbReference type="ARBA" id="ARBA00023295"/>
    </source>
</evidence>
<dbReference type="GO" id="GO:0031218">
    <property type="term" value="F:arabinogalactan endo-1,4-beta-galactosidase activity"/>
    <property type="evidence" value="ECO:0007669"/>
    <property type="project" value="UniProtKB-EC"/>
</dbReference>
<comment type="caution">
    <text evidence="7">The sequence shown here is derived from an EMBL/GenBank/DDBJ whole genome shotgun (WGS) entry which is preliminary data.</text>
</comment>
<evidence type="ECO:0000256" key="3">
    <source>
        <dbReference type="ARBA" id="ARBA00012556"/>
    </source>
</evidence>
<feature type="chain" id="PRO_5039742094" description="Arabinogalactan endo-beta-1,4-galactanase" evidence="6">
    <location>
        <begin position="20"/>
        <end position="357"/>
    </location>
</feature>
<comment type="catalytic activity">
    <reaction evidence="1 6">
        <text>The enzyme specifically hydrolyzes (1-&gt;4)-beta-D-galactosidic linkages in type I arabinogalactans.</text>
        <dbReference type="EC" id="3.2.1.89"/>
    </reaction>
</comment>
<keyword evidence="6" id="KW-0732">Signal</keyword>
<keyword evidence="5 6" id="KW-0326">Glycosidase</keyword>
<reference evidence="7" key="2">
    <citation type="journal article" date="2021" name="PeerJ">
        <title>Extensive microbial diversity within the chicken gut microbiome revealed by metagenomics and culture.</title>
        <authorList>
            <person name="Gilroy R."/>
            <person name="Ravi A."/>
            <person name="Getino M."/>
            <person name="Pursley I."/>
            <person name="Horton D.L."/>
            <person name="Alikhan N.F."/>
            <person name="Baker D."/>
            <person name="Gharbi K."/>
            <person name="Hall N."/>
            <person name="Watson M."/>
            <person name="Adriaenssens E.M."/>
            <person name="Foster-Nyarko E."/>
            <person name="Jarju S."/>
            <person name="Secka A."/>
            <person name="Antonio M."/>
            <person name="Oren A."/>
            <person name="Chaudhuri R.R."/>
            <person name="La Ragione R."/>
            <person name="Hildebrand F."/>
            <person name="Pallen M.J."/>
        </authorList>
    </citation>
    <scope>NUCLEOTIDE SEQUENCE</scope>
    <source>
        <strain evidence="7">ChiHjej13B12-12457</strain>
    </source>
</reference>
<keyword evidence="4 6" id="KW-0378">Hydrolase</keyword>
<dbReference type="InterPro" id="IPR011683">
    <property type="entry name" value="Glyco_hydro_53"/>
</dbReference>
<dbReference type="PANTHER" id="PTHR34983">
    <property type="entry name" value="ARABINOGALACTAN ENDO-BETA-1,4-GALACTANASE A"/>
    <property type="match status" value="1"/>
</dbReference>
<dbReference type="Gene3D" id="3.20.20.80">
    <property type="entry name" value="Glycosidases"/>
    <property type="match status" value="1"/>
</dbReference>
<comment type="similarity">
    <text evidence="2 6">Belongs to the glycosyl hydrolase 53 family.</text>
</comment>
<dbReference type="SUPFAM" id="SSF51445">
    <property type="entry name" value="(Trans)glycosidases"/>
    <property type="match status" value="1"/>
</dbReference>
<feature type="signal peptide" evidence="6">
    <location>
        <begin position="1"/>
        <end position="19"/>
    </location>
</feature>
<gene>
    <name evidence="7" type="ORF">IAC94_04015</name>
</gene>
<evidence type="ECO:0000313" key="7">
    <source>
        <dbReference type="EMBL" id="HIR62674.1"/>
    </source>
</evidence>
<dbReference type="AlphaFoldDB" id="A0A9D1E1F1"/>
<protein>
    <recommendedName>
        <fullName evidence="3 6">Arabinogalactan endo-beta-1,4-galactanase</fullName>
        <ecNumber evidence="3 6">3.2.1.89</ecNumber>
    </recommendedName>
</protein>
<dbReference type="GO" id="GO:0045490">
    <property type="term" value="P:pectin catabolic process"/>
    <property type="evidence" value="ECO:0007669"/>
    <property type="project" value="TreeGrafter"/>
</dbReference>